<dbReference type="PRINTS" id="PR01438">
    <property type="entry name" value="UNVRSLSTRESS"/>
</dbReference>
<dbReference type="Proteomes" id="UP000813018">
    <property type="component" value="Unassembled WGS sequence"/>
</dbReference>
<dbReference type="PANTHER" id="PTHR46268:SF6">
    <property type="entry name" value="UNIVERSAL STRESS PROTEIN UP12"/>
    <property type="match status" value="1"/>
</dbReference>
<dbReference type="CDD" id="cd00293">
    <property type="entry name" value="USP-like"/>
    <property type="match status" value="1"/>
</dbReference>
<feature type="domain" description="UspA" evidence="2">
    <location>
        <begin position="3"/>
        <end position="146"/>
    </location>
</feature>
<organism evidence="3 4">
    <name type="scientific">Pontibacter aydingkolensis</name>
    <dbReference type="NCBI Taxonomy" id="1911536"/>
    <lineage>
        <taxon>Bacteria</taxon>
        <taxon>Pseudomonadati</taxon>
        <taxon>Bacteroidota</taxon>
        <taxon>Cytophagia</taxon>
        <taxon>Cytophagales</taxon>
        <taxon>Hymenobacteraceae</taxon>
        <taxon>Pontibacter</taxon>
    </lineage>
</organism>
<evidence type="ECO:0000313" key="3">
    <source>
        <dbReference type="EMBL" id="MBW7469223.1"/>
    </source>
</evidence>
<dbReference type="SUPFAM" id="SSF52402">
    <property type="entry name" value="Adenine nucleotide alpha hydrolases-like"/>
    <property type="match status" value="1"/>
</dbReference>
<protein>
    <submittedName>
        <fullName evidence="3">Universal stress protein</fullName>
    </submittedName>
</protein>
<dbReference type="InterPro" id="IPR006016">
    <property type="entry name" value="UspA"/>
</dbReference>
<accession>A0ABS7CZC6</accession>
<name>A0ABS7CZC6_9BACT</name>
<dbReference type="InterPro" id="IPR006015">
    <property type="entry name" value="Universal_stress_UspA"/>
</dbReference>
<evidence type="ECO:0000259" key="2">
    <source>
        <dbReference type="Pfam" id="PF00582"/>
    </source>
</evidence>
<dbReference type="EMBL" id="JAHYXK010000030">
    <property type="protein sequence ID" value="MBW7469223.1"/>
    <property type="molecule type" value="Genomic_DNA"/>
</dbReference>
<proteinExistence type="inferred from homology"/>
<reference evidence="3 4" key="1">
    <citation type="journal article" date="2016" name="Int. J. Syst. Evol. Microbiol.">
        <title>Pontibacter aydingkolensis sp. nov., isolated from soil of a salt lake.</title>
        <authorList>
            <person name="Osman G."/>
            <person name="Zhang T."/>
            <person name="Lou K."/>
            <person name="Gao Y."/>
            <person name="Chang W."/>
            <person name="Lin Q."/>
            <person name="Yang H.M."/>
            <person name="Huo X.D."/>
            <person name="Wang N."/>
        </authorList>
    </citation>
    <scope>NUCLEOTIDE SEQUENCE [LARGE SCALE GENOMIC DNA]</scope>
    <source>
        <strain evidence="3 4">KACC 19255</strain>
    </source>
</reference>
<sequence>MLRFLVPTDFTASAQTAMRTALLLAKSFGAEVLFMHAMHKPLVPATSPEEVFSSIYDADRQELHEQLRTSCQHLYDELNIRSSEVIKLITIMSAPVSDTILQMVAKEKIDLIVMGTGDKIGLKRLLFGSNTQEMINITPAPLLVVPEKLEYRGFQKITVIIRAKDIRIRPGLHILARISRVFNAELSFLLLESTSKHTGELENLLESVELQEQFGKSKYEIISVGSNEKAETLENLISNTEPDLIAWYSKRKGIWFDSVMEEIAEQASTKLQIPLLVIPPVPAD</sequence>
<evidence type="ECO:0000256" key="1">
    <source>
        <dbReference type="ARBA" id="ARBA00008791"/>
    </source>
</evidence>
<dbReference type="PANTHER" id="PTHR46268">
    <property type="entry name" value="STRESS RESPONSE PROTEIN NHAX"/>
    <property type="match status" value="1"/>
</dbReference>
<dbReference type="Pfam" id="PF00582">
    <property type="entry name" value="Usp"/>
    <property type="match status" value="1"/>
</dbReference>
<comment type="caution">
    <text evidence="3">The sequence shown here is derived from an EMBL/GenBank/DDBJ whole genome shotgun (WGS) entry which is preliminary data.</text>
</comment>
<evidence type="ECO:0000313" key="4">
    <source>
        <dbReference type="Proteomes" id="UP000813018"/>
    </source>
</evidence>
<keyword evidence="4" id="KW-1185">Reference proteome</keyword>
<dbReference type="Gene3D" id="3.40.50.12370">
    <property type="match status" value="1"/>
</dbReference>
<gene>
    <name evidence="3" type="ORF">K0O23_19280</name>
</gene>
<dbReference type="RefSeq" id="WP_219879096.1">
    <property type="nucleotide sequence ID" value="NZ_JAHYXK010000030.1"/>
</dbReference>
<comment type="similarity">
    <text evidence="1">Belongs to the universal stress protein A family.</text>
</comment>